<reference evidence="1" key="1">
    <citation type="journal article" date="2021" name="Proc. Natl. Acad. Sci. U.S.A.">
        <title>A Catalog of Tens of Thousands of Viruses from Human Metagenomes Reveals Hidden Associations with Chronic Diseases.</title>
        <authorList>
            <person name="Tisza M.J."/>
            <person name="Buck C.B."/>
        </authorList>
    </citation>
    <scope>NUCLEOTIDE SEQUENCE</scope>
    <source>
        <strain evidence="1">CtgN495</strain>
    </source>
</reference>
<evidence type="ECO:0000313" key="1">
    <source>
        <dbReference type="EMBL" id="DAF92234.1"/>
    </source>
</evidence>
<dbReference type="EMBL" id="BK016063">
    <property type="protein sequence ID" value="DAF92234.1"/>
    <property type="molecule type" value="Genomic_DNA"/>
</dbReference>
<organism evidence="1">
    <name type="scientific">Siphoviridae sp. ctgN495</name>
    <dbReference type="NCBI Taxonomy" id="2825608"/>
    <lineage>
        <taxon>Viruses</taxon>
        <taxon>Duplodnaviria</taxon>
        <taxon>Heunggongvirae</taxon>
        <taxon>Uroviricota</taxon>
        <taxon>Caudoviricetes</taxon>
    </lineage>
</organism>
<protein>
    <submittedName>
        <fullName evidence="1">Uncharacterized protein</fullName>
    </submittedName>
</protein>
<accession>A0A8S5UCV9</accession>
<proteinExistence type="predicted"/>
<sequence length="178" mass="20238">MKDLKTVEDLNDIKIQDPLSNFQREGVSRMRTSLLSCTMDSTGSTAKQALQQITVMRIYHQISRVIKYLDLMDKLEDKLYSSIEQSIDNMAEANPSTWAMLLRIQSQLQDNMLQSQKLLAPYMNIDSFSIPEIVENSKQADSTAYLIPQESREKLRTSAQAILVELEAGDEIDEDAES</sequence>
<name>A0A8S5UCV9_9CAUD</name>